<dbReference type="InterPro" id="IPR012337">
    <property type="entry name" value="RNaseH-like_sf"/>
</dbReference>
<organism evidence="1 2">
    <name type="scientific">Candidatus Propionivibrio dominans</name>
    <dbReference type="NCBI Taxonomy" id="2954373"/>
    <lineage>
        <taxon>Bacteria</taxon>
        <taxon>Pseudomonadati</taxon>
        <taxon>Pseudomonadota</taxon>
        <taxon>Betaproteobacteria</taxon>
        <taxon>Rhodocyclales</taxon>
        <taxon>Rhodocyclaceae</taxon>
        <taxon>Propionivibrio</taxon>
    </lineage>
</organism>
<dbReference type="Proteomes" id="UP000886602">
    <property type="component" value="Unassembled WGS sequence"/>
</dbReference>
<gene>
    <name evidence="1" type="ORF">IPJ48_03910</name>
</gene>
<dbReference type="SUPFAM" id="SSF53098">
    <property type="entry name" value="Ribonuclease H-like"/>
    <property type="match status" value="1"/>
</dbReference>
<name>A0A9D7FC63_9RHOO</name>
<proteinExistence type="predicted"/>
<protein>
    <submittedName>
        <fullName evidence="1">Uncharacterized protein</fullName>
    </submittedName>
</protein>
<comment type="caution">
    <text evidence="1">The sequence shown here is derived from an EMBL/GenBank/DDBJ whole genome shotgun (WGS) entry which is preliminary data.</text>
</comment>
<dbReference type="Gene3D" id="3.90.350.10">
    <property type="entry name" value="Transposase Inhibitor Protein From Tn5, Chain A, domain 1"/>
    <property type="match status" value="1"/>
</dbReference>
<evidence type="ECO:0000313" key="1">
    <source>
        <dbReference type="EMBL" id="MBK7422295.1"/>
    </source>
</evidence>
<sequence>MPVQAAMVTIIADRESDIYEEWARVPDERTHLLTRACRDRTLAAGDKLYAWIDAQPAQGTHCFDVPARPGKRSAHQARWTYALGVSRFGVPPPARTKRTAAD</sequence>
<dbReference type="AlphaFoldDB" id="A0A9D7FC63"/>
<evidence type="ECO:0000313" key="2">
    <source>
        <dbReference type="Proteomes" id="UP000886602"/>
    </source>
</evidence>
<dbReference type="EMBL" id="JADJNC010000005">
    <property type="protein sequence ID" value="MBK7422295.1"/>
    <property type="molecule type" value="Genomic_DNA"/>
</dbReference>
<dbReference type="PANTHER" id="PTHR37319:SF1">
    <property type="entry name" value="TRANSPOSASE TN5 DIMERISATION DOMAIN-CONTAINING PROTEIN"/>
    <property type="match status" value="1"/>
</dbReference>
<dbReference type="InterPro" id="IPR047768">
    <property type="entry name" value="Tn5p-like"/>
</dbReference>
<dbReference type="PANTHER" id="PTHR37319">
    <property type="entry name" value="TRANSPOSASE"/>
    <property type="match status" value="1"/>
</dbReference>
<accession>A0A9D7FC63</accession>
<reference evidence="1" key="1">
    <citation type="submission" date="2020-10" db="EMBL/GenBank/DDBJ databases">
        <title>Connecting structure to function with the recovery of over 1000 high-quality activated sludge metagenome-assembled genomes encoding full-length rRNA genes using long-read sequencing.</title>
        <authorList>
            <person name="Singleton C.M."/>
            <person name="Petriglieri F."/>
            <person name="Kristensen J.M."/>
            <person name="Kirkegaard R.H."/>
            <person name="Michaelsen T.Y."/>
            <person name="Andersen M.H."/>
            <person name="Karst S.M."/>
            <person name="Dueholm M.S."/>
            <person name="Nielsen P.H."/>
            <person name="Albertsen M."/>
        </authorList>
    </citation>
    <scope>NUCLEOTIDE SEQUENCE</scope>
    <source>
        <strain evidence="1">EsbW_18-Q3-R4-48_MAXAC.044</strain>
    </source>
</reference>